<dbReference type="GO" id="GO:0008835">
    <property type="term" value="F:diaminohydroxyphosphoribosylaminopyrimidine deaminase activity"/>
    <property type="evidence" value="ECO:0007669"/>
    <property type="project" value="UniProtKB-EC"/>
</dbReference>
<evidence type="ECO:0000313" key="15">
    <source>
        <dbReference type="Proteomes" id="UP001222275"/>
    </source>
</evidence>
<evidence type="ECO:0000256" key="7">
    <source>
        <dbReference type="ARBA" id="ARBA00022723"/>
    </source>
</evidence>
<comment type="pathway">
    <text evidence="2 12">Cofactor biosynthesis; riboflavin biosynthesis; 5-amino-6-(D-ribitylamino)uracil from GTP: step 2/4.</text>
</comment>
<dbReference type="InterPro" id="IPR050765">
    <property type="entry name" value="Riboflavin_Biosynth_HTPR"/>
</dbReference>
<comment type="similarity">
    <text evidence="4 12">In the N-terminal section; belongs to the cytidine and deoxycytidylate deaminase family.</text>
</comment>
<proteinExistence type="inferred from homology"/>
<evidence type="ECO:0000256" key="6">
    <source>
        <dbReference type="ARBA" id="ARBA00022619"/>
    </source>
</evidence>
<gene>
    <name evidence="14" type="primary">ribD</name>
    <name evidence="14" type="ORF">NR989_06970</name>
</gene>
<comment type="cofactor">
    <cofactor evidence="12">
        <name>Zn(2+)</name>
        <dbReference type="ChEBI" id="CHEBI:29105"/>
    </cofactor>
    <text evidence="12">Binds 1 zinc ion.</text>
</comment>
<evidence type="ECO:0000256" key="4">
    <source>
        <dbReference type="ARBA" id="ARBA00005259"/>
    </source>
</evidence>
<keyword evidence="8 12" id="KW-0862">Zinc</keyword>
<evidence type="ECO:0000256" key="8">
    <source>
        <dbReference type="ARBA" id="ARBA00022833"/>
    </source>
</evidence>
<dbReference type="Pfam" id="PF00383">
    <property type="entry name" value="dCMP_cyt_deam_1"/>
    <property type="match status" value="1"/>
</dbReference>
<evidence type="ECO:0000256" key="5">
    <source>
        <dbReference type="ARBA" id="ARBA00007417"/>
    </source>
</evidence>
<dbReference type="PIRSF" id="PIRSF006769">
    <property type="entry name" value="RibD"/>
    <property type="match status" value="1"/>
</dbReference>
<evidence type="ECO:0000313" key="14">
    <source>
        <dbReference type="EMBL" id="WEJ61753.1"/>
    </source>
</evidence>
<dbReference type="InterPro" id="IPR016192">
    <property type="entry name" value="APOBEC/CMP_deaminase_Zn-bd"/>
</dbReference>
<evidence type="ECO:0000256" key="11">
    <source>
        <dbReference type="ARBA" id="ARBA00023268"/>
    </source>
</evidence>
<dbReference type="NCBIfam" id="TIGR00227">
    <property type="entry name" value="ribD_Cterm"/>
    <property type="match status" value="1"/>
</dbReference>
<evidence type="ECO:0000256" key="9">
    <source>
        <dbReference type="ARBA" id="ARBA00022857"/>
    </source>
</evidence>
<evidence type="ECO:0000259" key="13">
    <source>
        <dbReference type="PROSITE" id="PS51747"/>
    </source>
</evidence>
<dbReference type="InterPro" id="IPR002734">
    <property type="entry name" value="RibDG_C"/>
</dbReference>
<name>A0ABY8CBG2_9GAMM</name>
<keyword evidence="6 12" id="KW-0686">Riboflavin biosynthesis</keyword>
<comment type="similarity">
    <text evidence="5 12">In the C-terminal section; belongs to the HTP reductase family.</text>
</comment>
<dbReference type="CDD" id="cd01284">
    <property type="entry name" value="Riboflavin_deaminase-reductase"/>
    <property type="match status" value="1"/>
</dbReference>
<organism evidence="14 15">
    <name type="scientific">Thiomicrorhabdus lithotrophica</name>
    <dbReference type="NCBI Taxonomy" id="2949997"/>
    <lineage>
        <taxon>Bacteria</taxon>
        <taxon>Pseudomonadati</taxon>
        <taxon>Pseudomonadota</taxon>
        <taxon>Gammaproteobacteria</taxon>
        <taxon>Thiotrichales</taxon>
        <taxon>Piscirickettsiaceae</taxon>
        <taxon>Thiomicrorhabdus</taxon>
    </lineage>
</organism>
<dbReference type="PROSITE" id="PS00903">
    <property type="entry name" value="CYT_DCMP_DEAMINASES_1"/>
    <property type="match status" value="1"/>
</dbReference>
<evidence type="ECO:0000256" key="1">
    <source>
        <dbReference type="ARBA" id="ARBA00002151"/>
    </source>
</evidence>
<dbReference type="PANTHER" id="PTHR38011:SF7">
    <property type="entry name" value="2,5-DIAMINO-6-RIBOSYLAMINO-4(3H)-PYRIMIDINONE 5'-PHOSPHATE REDUCTASE"/>
    <property type="match status" value="1"/>
</dbReference>
<protein>
    <recommendedName>
        <fullName evidence="12">Riboflavin biosynthesis protein RibD</fullName>
    </recommendedName>
    <domain>
        <recommendedName>
            <fullName evidence="12">Diaminohydroxyphosphoribosylaminopyrimidine deaminase</fullName>
            <shortName evidence="12">DRAP deaminase</shortName>
            <ecNumber evidence="12">3.5.4.26</ecNumber>
        </recommendedName>
        <alternativeName>
            <fullName evidence="12">Riboflavin-specific deaminase</fullName>
        </alternativeName>
    </domain>
    <domain>
        <recommendedName>
            <fullName evidence="12">5-amino-6-(5-phosphoribosylamino)uracil reductase</fullName>
            <ecNumber evidence="12">1.1.1.193</ecNumber>
        </recommendedName>
        <alternativeName>
            <fullName evidence="12">HTP reductase</fullName>
        </alternativeName>
    </domain>
</protein>
<accession>A0ABY8CBG2</accession>
<dbReference type="SUPFAM" id="SSF53597">
    <property type="entry name" value="Dihydrofolate reductase-like"/>
    <property type="match status" value="1"/>
</dbReference>
<dbReference type="NCBIfam" id="TIGR00326">
    <property type="entry name" value="eubact_ribD"/>
    <property type="match status" value="1"/>
</dbReference>
<dbReference type="EMBL" id="CP102381">
    <property type="protein sequence ID" value="WEJ61753.1"/>
    <property type="molecule type" value="Genomic_DNA"/>
</dbReference>
<comment type="pathway">
    <text evidence="3 12">Cofactor biosynthesis; riboflavin biosynthesis; 5-amino-6-(D-ribitylamino)uracil from GTP: step 3/4.</text>
</comment>
<keyword evidence="15" id="KW-1185">Reference proteome</keyword>
<dbReference type="Pfam" id="PF01872">
    <property type="entry name" value="RibD_C"/>
    <property type="match status" value="1"/>
</dbReference>
<comment type="catalytic activity">
    <reaction evidence="12">
        <text>5-amino-6-(5-phospho-D-ribitylamino)uracil + NADP(+) = 5-amino-6-(5-phospho-D-ribosylamino)uracil + NADPH + H(+)</text>
        <dbReference type="Rhea" id="RHEA:17845"/>
        <dbReference type="ChEBI" id="CHEBI:15378"/>
        <dbReference type="ChEBI" id="CHEBI:57783"/>
        <dbReference type="ChEBI" id="CHEBI:58349"/>
        <dbReference type="ChEBI" id="CHEBI:58421"/>
        <dbReference type="ChEBI" id="CHEBI:58453"/>
        <dbReference type="EC" id="1.1.1.193"/>
    </reaction>
</comment>
<evidence type="ECO:0000256" key="3">
    <source>
        <dbReference type="ARBA" id="ARBA00004910"/>
    </source>
</evidence>
<dbReference type="InterPro" id="IPR011549">
    <property type="entry name" value="RibD_C"/>
</dbReference>
<feature type="domain" description="CMP/dCMP-type deaminase" evidence="13">
    <location>
        <begin position="8"/>
        <end position="130"/>
    </location>
</feature>
<evidence type="ECO:0000256" key="10">
    <source>
        <dbReference type="ARBA" id="ARBA00023002"/>
    </source>
</evidence>
<dbReference type="GO" id="GO:0008703">
    <property type="term" value="F:5-amino-6-(5-phosphoribosylamino)uracil reductase activity"/>
    <property type="evidence" value="ECO:0007669"/>
    <property type="project" value="UniProtKB-EC"/>
</dbReference>
<reference evidence="14 15" key="1">
    <citation type="submission" date="2022-06" db="EMBL/GenBank/DDBJ databases">
        <title>Thiomicrohabdus sp. nov, an obligately chemolithoautotrophic, sulfur-oxidizing bacterium isolated from beach of Guanyin Mountain. Amoy.</title>
        <authorList>
            <person name="Zhu H."/>
        </authorList>
    </citation>
    <scope>NUCLEOTIDE SEQUENCE [LARGE SCALE GENOMIC DNA]</scope>
    <source>
        <strain evidence="14 15">XGS-01</strain>
    </source>
</reference>
<dbReference type="InterPro" id="IPR024072">
    <property type="entry name" value="DHFR-like_dom_sf"/>
</dbReference>
<dbReference type="Gene3D" id="3.40.140.10">
    <property type="entry name" value="Cytidine Deaminase, domain 2"/>
    <property type="match status" value="1"/>
</dbReference>
<keyword evidence="11" id="KW-0511">Multifunctional enzyme</keyword>
<comment type="catalytic activity">
    <reaction evidence="12">
        <text>2,5-diamino-6-hydroxy-4-(5-phosphoribosylamino)-pyrimidine + H2O + H(+) = 5-amino-6-(5-phospho-D-ribosylamino)uracil + NH4(+)</text>
        <dbReference type="Rhea" id="RHEA:21868"/>
        <dbReference type="ChEBI" id="CHEBI:15377"/>
        <dbReference type="ChEBI" id="CHEBI:15378"/>
        <dbReference type="ChEBI" id="CHEBI:28938"/>
        <dbReference type="ChEBI" id="CHEBI:58453"/>
        <dbReference type="ChEBI" id="CHEBI:58614"/>
        <dbReference type="EC" id="3.5.4.26"/>
    </reaction>
</comment>
<dbReference type="PROSITE" id="PS51747">
    <property type="entry name" value="CYT_DCMP_DEAMINASES_2"/>
    <property type="match status" value="1"/>
</dbReference>
<comment type="function">
    <text evidence="1 12">Converts 2,5-diamino-6-(ribosylamino)-4(3h)-pyrimidinone 5'-phosphate into 5-amino-6-(ribosylamino)-2,4(1h,3h)-pyrimidinedione 5'-phosphate.</text>
</comment>
<dbReference type="Gene3D" id="3.40.430.10">
    <property type="entry name" value="Dihydrofolate Reductase, subunit A"/>
    <property type="match status" value="1"/>
</dbReference>
<dbReference type="Proteomes" id="UP001222275">
    <property type="component" value="Chromosome"/>
</dbReference>
<sequence length="382" mass="41549">MTSSKYSDEDIIYMQQAIDLARKGLYSTKPNPAVGCVLVKNGQVIGQGWHQQAGQPHAERLALAQAGINAEGATAYVTLEPCSHFGRTPPCADGLIEAKVAKVVVAMQDPNPLVASQGIERIEQAGIPVVLGVLESEARQINLGFIRKMEKQLPFVRLKIASSLDGRTAMANGESHWITGEESRLEVHKMRARCGALITGIGTVLADDPSLTVRLTDQQLSDMNLTQENCHPIRVVLDPNLSMPLNAKMLSLPGRTILMTSRETAERSPEIVEEIHAQGVEMVAVSAEDDHLDIESILHYLAEEEQINDVMVESGAIVAGAFMQSGLVNELHCFIAPSLMGNEAKPMFVLPGLDSMDKKLNLTIQSMDRFGDDARLILVPKD</sequence>
<dbReference type="SUPFAM" id="SSF53927">
    <property type="entry name" value="Cytidine deaminase-like"/>
    <property type="match status" value="1"/>
</dbReference>
<keyword evidence="7 12" id="KW-0479">Metal-binding</keyword>
<dbReference type="InterPro" id="IPR004794">
    <property type="entry name" value="Eubact_RibD"/>
</dbReference>
<keyword evidence="12 14" id="KW-0378">Hydrolase</keyword>
<dbReference type="EC" id="3.5.4.26" evidence="12"/>
<dbReference type="EC" id="1.1.1.193" evidence="12"/>
<dbReference type="RefSeq" id="WP_275594012.1">
    <property type="nucleotide sequence ID" value="NZ_CP102381.1"/>
</dbReference>
<evidence type="ECO:0000256" key="12">
    <source>
        <dbReference type="PIRNR" id="PIRNR006769"/>
    </source>
</evidence>
<keyword evidence="9 12" id="KW-0521">NADP</keyword>
<dbReference type="InterPro" id="IPR002125">
    <property type="entry name" value="CMP_dCMP_dom"/>
</dbReference>
<keyword evidence="10 12" id="KW-0560">Oxidoreductase</keyword>
<evidence type="ECO:0000256" key="2">
    <source>
        <dbReference type="ARBA" id="ARBA00004882"/>
    </source>
</evidence>
<dbReference type="InterPro" id="IPR016193">
    <property type="entry name" value="Cytidine_deaminase-like"/>
</dbReference>
<dbReference type="PANTHER" id="PTHR38011">
    <property type="entry name" value="DIHYDROFOLATE REDUCTASE FAMILY PROTEIN (AFU_ORTHOLOGUE AFUA_8G06820)"/>
    <property type="match status" value="1"/>
</dbReference>